<dbReference type="Proteomes" id="UP000295696">
    <property type="component" value="Unassembled WGS sequence"/>
</dbReference>
<accession>A0A4R3J395</accession>
<evidence type="ECO:0000256" key="7">
    <source>
        <dbReference type="SAM" id="Phobius"/>
    </source>
</evidence>
<dbReference type="GO" id="GO:0005886">
    <property type="term" value="C:plasma membrane"/>
    <property type="evidence" value="ECO:0007669"/>
    <property type="project" value="UniProtKB-SubCell"/>
</dbReference>
<evidence type="ECO:0000256" key="2">
    <source>
        <dbReference type="ARBA" id="ARBA00022692"/>
    </source>
</evidence>
<evidence type="ECO:0000256" key="1">
    <source>
        <dbReference type="ARBA" id="ARBA00004651"/>
    </source>
</evidence>
<dbReference type="SUPFAM" id="SSF52540">
    <property type="entry name" value="P-loop containing nucleoside triphosphate hydrolases"/>
    <property type="match status" value="1"/>
</dbReference>
<keyword evidence="5 7" id="KW-1133">Transmembrane helix</keyword>
<dbReference type="InterPro" id="IPR003593">
    <property type="entry name" value="AAA+_ATPase"/>
</dbReference>
<feature type="domain" description="ABC transporter" evidence="8">
    <location>
        <begin position="341"/>
        <end position="568"/>
    </location>
</feature>
<evidence type="ECO:0000313" key="10">
    <source>
        <dbReference type="EMBL" id="TCS59767.1"/>
    </source>
</evidence>
<comment type="caution">
    <text evidence="10">The sequence shown here is derived from an EMBL/GenBank/DDBJ whole genome shotgun (WGS) entry which is preliminary data.</text>
</comment>
<sequence>MTTRQRLSELMIRRVFFGADWLTPVMARALPGTATVLALSLVAACAGLAAPMITKAVIDQGIMGGDMGALLFWAAVSFAVGLGLVALGICTSMQHLRASMRMLGDLRLTILGCALNRNPAMPDLTVGEVQTRIDGDTAEIQKFLFDSVLVAVTALFRLAGGTVLMILLDWRLALLPLLAAPFELWFLSWARPGTQARAETVRTERGGLNGQLAETFIQVGGLRALGALNTRADGFETQQGALFDAQARQKLWAESVGAVSKLLTAVMRSAVLLVGGWLVIRGDWQIGSLVAFLAYAAMMAGPLRNLLGLYHAQSRARVALARLNEVVRDAADPEEGAPCPPAFQQLGFIGARGQAGAHAPVSVTLKAGSRVLVDGRSGIGKSQLLSAIIGQAPLAEGRIELDGADTAGFSMASRRRAVAYLPQRPCLIRGTLRDNLQIGNDNPDDAALWRVLDMVDLAGWARGLSGLDTDLHETGANLSGGMRQRITLARTLLRSSQVFVFDESFSEIDAESCARILSAIEAHLADALCIFVAHAGPVRSLDFARIVDLSVETQGEDMREPCVRLVGTG</sequence>
<evidence type="ECO:0000256" key="6">
    <source>
        <dbReference type="ARBA" id="ARBA00023136"/>
    </source>
</evidence>
<dbReference type="PROSITE" id="PS00211">
    <property type="entry name" value="ABC_TRANSPORTER_1"/>
    <property type="match status" value="1"/>
</dbReference>
<dbReference type="PANTHER" id="PTHR24221:SF654">
    <property type="entry name" value="ATP-BINDING CASSETTE SUB-FAMILY B MEMBER 6"/>
    <property type="match status" value="1"/>
</dbReference>
<dbReference type="SUPFAM" id="SSF90123">
    <property type="entry name" value="ABC transporter transmembrane region"/>
    <property type="match status" value="1"/>
</dbReference>
<feature type="transmembrane region" description="Helical" evidence="7">
    <location>
        <begin position="70"/>
        <end position="93"/>
    </location>
</feature>
<dbReference type="CDD" id="cd07346">
    <property type="entry name" value="ABC_6TM_exporters"/>
    <property type="match status" value="1"/>
</dbReference>
<gene>
    <name evidence="10" type="ORF">EDD52_11970</name>
</gene>
<feature type="transmembrane region" description="Helical" evidence="7">
    <location>
        <begin position="21"/>
        <end position="50"/>
    </location>
</feature>
<dbReference type="GO" id="GO:0005524">
    <property type="term" value="F:ATP binding"/>
    <property type="evidence" value="ECO:0007669"/>
    <property type="project" value="UniProtKB-KW"/>
</dbReference>
<dbReference type="Gene3D" id="1.20.1560.10">
    <property type="entry name" value="ABC transporter type 1, transmembrane domain"/>
    <property type="match status" value="1"/>
</dbReference>
<dbReference type="PROSITE" id="PS50893">
    <property type="entry name" value="ABC_TRANSPORTER_2"/>
    <property type="match status" value="1"/>
</dbReference>
<dbReference type="OrthoDB" id="5288404at2"/>
<dbReference type="SMART" id="SM00382">
    <property type="entry name" value="AAA"/>
    <property type="match status" value="1"/>
</dbReference>
<comment type="subcellular location">
    <subcellularLocation>
        <location evidence="1">Cell membrane</location>
        <topology evidence="1">Multi-pass membrane protein</topology>
    </subcellularLocation>
</comment>
<dbReference type="GO" id="GO:0140359">
    <property type="term" value="F:ABC-type transporter activity"/>
    <property type="evidence" value="ECO:0007669"/>
    <property type="project" value="InterPro"/>
</dbReference>
<dbReference type="PROSITE" id="PS50929">
    <property type="entry name" value="ABC_TM1F"/>
    <property type="match status" value="1"/>
</dbReference>
<dbReference type="InterPro" id="IPR036640">
    <property type="entry name" value="ABC1_TM_sf"/>
</dbReference>
<evidence type="ECO:0000256" key="4">
    <source>
        <dbReference type="ARBA" id="ARBA00022840"/>
    </source>
</evidence>
<evidence type="ECO:0000259" key="9">
    <source>
        <dbReference type="PROSITE" id="PS50929"/>
    </source>
</evidence>
<keyword evidence="4 10" id="KW-0067">ATP-binding</keyword>
<dbReference type="EMBL" id="SLZU01000019">
    <property type="protein sequence ID" value="TCS59767.1"/>
    <property type="molecule type" value="Genomic_DNA"/>
</dbReference>
<feature type="transmembrane region" description="Helical" evidence="7">
    <location>
        <begin position="143"/>
        <end position="167"/>
    </location>
</feature>
<name>A0A4R3J395_9RHOB</name>
<keyword evidence="11" id="KW-1185">Reference proteome</keyword>
<dbReference type="InterPro" id="IPR011527">
    <property type="entry name" value="ABC1_TM_dom"/>
</dbReference>
<proteinExistence type="predicted"/>
<evidence type="ECO:0000259" key="8">
    <source>
        <dbReference type="PROSITE" id="PS50893"/>
    </source>
</evidence>
<evidence type="ECO:0000256" key="5">
    <source>
        <dbReference type="ARBA" id="ARBA00022989"/>
    </source>
</evidence>
<dbReference type="InterPro" id="IPR027417">
    <property type="entry name" value="P-loop_NTPase"/>
</dbReference>
<dbReference type="RefSeq" id="WP_132247911.1">
    <property type="nucleotide sequence ID" value="NZ_SLZU01000019.1"/>
</dbReference>
<dbReference type="Pfam" id="PF00664">
    <property type="entry name" value="ABC_membrane"/>
    <property type="match status" value="1"/>
</dbReference>
<dbReference type="AlphaFoldDB" id="A0A4R3J395"/>
<evidence type="ECO:0000256" key="3">
    <source>
        <dbReference type="ARBA" id="ARBA00022741"/>
    </source>
</evidence>
<dbReference type="Pfam" id="PF00005">
    <property type="entry name" value="ABC_tran"/>
    <property type="match status" value="1"/>
</dbReference>
<dbReference type="InterPro" id="IPR017871">
    <property type="entry name" value="ABC_transporter-like_CS"/>
</dbReference>
<feature type="domain" description="ABC transmembrane type-1" evidence="9">
    <location>
        <begin position="34"/>
        <end position="315"/>
    </location>
</feature>
<dbReference type="Gene3D" id="3.40.50.300">
    <property type="entry name" value="P-loop containing nucleotide triphosphate hydrolases"/>
    <property type="match status" value="1"/>
</dbReference>
<dbReference type="InterPro" id="IPR039421">
    <property type="entry name" value="Type_1_exporter"/>
</dbReference>
<keyword evidence="3" id="KW-0547">Nucleotide-binding</keyword>
<protein>
    <submittedName>
        <fullName evidence="10">ATP-binding cassette subfamily B protein</fullName>
    </submittedName>
</protein>
<dbReference type="PANTHER" id="PTHR24221">
    <property type="entry name" value="ATP-BINDING CASSETTE SUB-FAMILY B"/>
    <property type="match status" value="1"/>
</dbReference>
<keyword evidence="6 7" id="KW-0472">Membrane</keyword>
<dbReference type="GO" id="GO:0016887">
    <property type="term" value="F:ATP hydrolysis activity"/>
    <property type="evidence" value="ECO:0007669"/>
    <property type="project" value="InterPro"/>
</dbReference>
<dbReference type="InterPro" id="IPR003439">
    <property type="entry name" value="ABC_transporter-like_ATP-bd"/>
</dbReference>
<evidence type="ECO:0000313" key="11">
    <source>
        <dbReference type="Proteomes" id="UP000295696"/>
    </source>
</evidence>
<keyword evidence="2 7" id="KW-0812">Transmembrane</keyword>
<organism evidence="10 11">
    <name type="scientific">Primorskyibacter sedentarius</name>
    <dbReference type="NCBI Taxonomy" id="745311"/>
    <lineage>
        <taxon>Bacteria</taxon>
        <taxon>Pseudomonadati</taxon>
        <taxon>Pseudomonadota</taxon>
        <taxon>Alphaproteobacteria</taxon>
        <taxon>Rhodobacterales</taxon>
        <taxon>Roseobacteraceae</taxon>
        <taxon>Primorskyibacter</taxon>
    </lineage>
</organism>
<reference evidence="10 11" key="1">
    <citation type="submission" date="2019-03" db="EMBL/GenBank/DDBJ databases">
        <title>Genomic Encyclopedia of Type Strains, Phase IV (KMG-IV): sequencing the most valuable type-strain genomes for metagenomic binning, comparative biology and taxonomic classification.</title>
        <authorList>
            <person name="Goeker M."/>
        </authorList>
    </citation>
    <scope>NUCLEOTIDE SEQUENCE [LARGE SCALE GENOMIC DNA]</scope>
    <source>
        <strain evidence="10 11">DSM 104836</strain>
    </source>
</reference>